<feature type="compositionally biased region" description="Low complexity" evidence="1">
    <location>
        <begin position="59"/>
        <end position="68"/>
    </location>
</feature>
<protein>
    <submittedName>
        <fullName evidence="2">Uncharacterized protein</fullName>
    </submittedName>
</protein>
<organism evidence="2 3">
    <name type="scientific">Stylophora pistillata</name>
    <name type="common">Smooth cauliflower coral</name>
    <dbReference type="NCBI Taxonomy" id="50429"/>
    <lineage>
        <taxon>Eukaryota</taxon>
        <taxon>Metazoa</taxon>
        <taxon>Cnidaria</taxon>
        <taxon>Anthozoa</taxon>
        <taxon>Hexacorallia</taxon>
        <taxon>Scleractinia</taxon>
        <taxon>Astrocoeniina</taxon>
        <taxon>Pocilloporidae</taxon>
        <taxon>Stylophora</taxon>
    </lineage>
</organism>
<evidence type="ECO:0000313" key="3">
    <source>
        <dbReference type="Proteomes" id="UP000225706"/>
    </source>
</evidence>
<dbReference type="Proteomes" id="UP000225706">
    <property type="component" value="Unassembled WGS sequence"/>
</dbReference>
<feature type="region of interest" description="Disordered" evidence="1">
    <location>
        <begin position="31"/>
        <end position="214"/>
    </location>
</feature>
<feature type="compositionally biased region" description="Polar residues" evidence="1">
    <location>
        <begin position="86"/>
        <end position="96"/>
    </location>
</feature>
<proteinExistence type="predicted"/>
<comment type="caution">
    <text evidence="2">The sequence shown here is derived from an EMBL/GenBank/DDBJ whole genome shotgun (WGS) entry which is preliminary data.</text>
</comment>
<feature type="compositionally biased region" description="Basic and acidic residues" evidence="1">
    <location>
        <begin position="114"/>
        <end position="126"/>
    </location>
</feature>
<name>A0A2B4RMB8_STYPI</name>
<dbReference type="Pfam" id="PF15261">
    <property type="entry name" value="JHY"/>
    <property type="match status" value="1"/>
</dbReference>
<evidence type="ECO:0000313" key="2">
    <source>
        <dbReference type="EMBL" id="PFX18316.1"/>
    </source>
</evidence>
<dbReference type="EMBL" id="LSMT01000417">
    <property type="protein sequence ID" value="PFX18316.1"/>
    <property type="molecule type" value="Genomic_DNA"/>
</dbReference>
<evidence type="ECO:0000256" key="1">
    <source>
        <dbReference type="SAM" id="MobiDB-lite"/>
    </source>
</evidence>
<feature type="compositionally biased region" description="Basic and acidic residues" evidence="1">
    <location>
        <begin position="133"/>
        <end position="148"/>
    </location>
</feature>
<dbReference type="OrthoDB" id="10057281at2759"/>
<sequence>MESFEEEQSNNSVENKITTFASPAVLAAILDEEPSDEDVNRSVVASNNREEETVRVTDSLESSLNDSLEFSKLEESIEPKRDGESTMMQIESSQVEISDDVSDFPKSSTPLLNDHTKPSEKYEKPPKPRKPQHIIERNKERVGKKIPERTSYAQVHAIKTRKKVEKIKASKSQGEEAAANVSGSGSGSEGQSQHSQKVSDDLSQKSVSPVHHENEQDFLRDSYSEKSLDTFHNQLHGPYYDVNQNFGSYYNPLESNYSDLVGYSRGCQNATANSRQAHAMAGSFQPTHYASLSTQSAPPGVYGYQRPPLISNIHNFHGEDFYLSSAFSNTDFQNLQKVNKLPESSLHRTFSSEPYLANPGSPSFQRMVDIDRNSKASGSYSSVKQPLSQYKPYSLKDYRNFVGSEAERAAGGLGPNIDTNDFKEKMRKVSKQREYAAMLRAQHSTMKKQQERKGAIQQPVKPKHVKQAEAKRQAALNYAKNVPRPKQMINRRRGSPGMGGTQADKDQEITNILEILRLRHEKEKKEVDTIRKDLASKIRL</sequence>
<dbReference type="STRING" id="50429.A0A2B4RMB8"/>
<reference evidence="3" key="1">
    <citation type="journal article" date="2017" name="bioRxiv">
        <title>Comparative analysis of the genomes of Stylophora pistillata and Acropora digitifera provides evidence for extensive differences between species of corals.</title>
        <authorList>
            <person name="Voolstra C.R."/>
            <person name="Li Y."/>
            <person name="Liew Y.J."/>
            <person name="Baumgarten S."/>
            <person name="Zoccola D."/>
            <person name="Flot J.-F."/>
            <person name="Tambutte S."/>
            <person name="Allemand D."/>
            <person name="Aranda M."/>
        </authorList>
    </citation>
    <scope>NUCLEOTIDE SEQUENCE [LARGE SCALE GENOMIC DNA]</scope>
</reference>
<dbReference type="GO" id="GO:0035082">
    <property type="term" value="P:axoneme assembly"/>
    <property type="evidence" value="ECO:0007669"/>
    <property type="project" value="TreeGrafter"/>
</dbReference>
<dbReference type="PANTHER" id="PTHR14726:SF1">
    <property type="entry name" value="JHY PROTEIN HOMOLOG"/>
    <property type="match status" value="1"/>
</dbReference>
<dbReference type="AlphaFoldDB" id="A0A2B4RMB8"/>
<feature type="compositionally biased region" description="Low complexity" evidence="1">
    <location>
        <begin position="175"/>
        <end position="196"/>
    </location>
</feature>
<keyword evidence="3" id="KW-1185">Reference proteome</keyword>
<feature type="compositionally biased region" description="Basic and acidic residues" evidence="1">
    <location>
        <begin position="69"/>
        <end position="84"/>
    </location>
</feature>
<dbReference type="InterPro" id="IPR027968">
    <property type="entry name" value="JHY"/>
</dbReference>
<gene>
    <name evidence="2" type="ORF">AWC38_SpisGene17321</name>
</gene>
<accession>A0A2B4RMB8</accession>
<dbReference type="PANTHER" id="PTHR14726">
    <property type="entry name" value="JHY PROTEIN HOMOLOG"/>
    <property type="match status" value="1"/>
</dbReference>